<dbReference type="OrthoDB" id="501088at2"/>
<dbReference type="InterPro" id="IPR012334">
    <property type="entry name" value="Pectin_lyas_fold"/>
</dbReference>
<accession>A0A1Z4LWM7</accession>
<dbReference type="AlphaFoldDB" id="A0A1Z4LWM7"/>
<organism evidence="1 2">
    <name type="scientific">Calothrix parasitica NIES-267</name>
    <dbReference type="NCBI Taxonomy" id="1973488"/>
    <lineage>
        <taxon>Bacteria</taxon>
        <taxon>Bacillati</taxon>
        <taxon>Cyanobacteriota</taxon>
        <taxon>Cyanophyceae</taxon>
        <taxon>Nostocales</taxon>
        <taxon>Calotrichaceae</taxon>
        <taxon>Calothrix</taxon>
    </lineage>
</organism>
<dbReference type="EMBL" id="AP018227">
    <property type="protein sequence ID" value="BAY85488.1"/>
    <property type="molecule type" value="Genomic_DNA"/>
</dbReference>
<name>A0A1Z4LWM7_9CYAN</name>
<dbReference type="Proteomes" id="UP000218418">
    <property type="component" value="Chromosome"/>
</dbReference>
<reference evidence="1 2" key="1">
    <citation type="submission" date="2017-06" db="EMBL/GenBank/DDBJ databases">
        <title>Genome sequencing of cyanobaciteial culture collection at National Institute for Environmental Studies (NIES).</title>
        <authorList>
            <person name="Hirose Y."/>
            <person name="Shimura Y."/>
            <person name="Fujisawa T."/>
            <person name="Nakamura Y."/>
            <person name="Kawachi M."/>
        </authorList>
    </citation>
    <scope>NUCLEOTIDE SEQUENCE [LARGE SCALE GENOMIC DNA]</scope>
    <source>
        <strain evidence="1 2">NIES-267</strain>
    </source>
</reference>
<evidence type="ECO:0000313" key="2">
    <source>
        <dbReference type="Proteomes" id="UP000218418"/>
    </source>
</evidence>
<protein>
    <submittedName>
        <fullName evidence="1">Filamentous hemagglutinin outer membrane protein</fullName>
    </submittedName>
</protein>
<evidence type="ECO:0000313" key="1">
    <source>
        <dbReference type="EMBL" id="BAY85488.1"/>
    </source>
</evidence>
<keyword evidence="2" id="KW-1185">Reference proteome</keyword>
<gene>
    <name evidence="1" type="ORF">NIES267_49880</name>
</gene>
<dbReference type="Gene3D" id="2.160.20.10">
    <property type="entry name" value="Single-stranded right-handed beta-helix, Pectin lyase-like"/>
    <property type="match status" value="3"/>
</dbReference>
<proteinExistence type="predicted"/>
<dbReference type="SUPFAM" id="SSF51126">
    <property type="entry name" value="Pectin lyase-like"/>
    <property type="match status" value="5"/>
</dbReference>
<dbReference type="InterPro" id="IPR011050">
    <property type="entry name" value="Pectin_lyase_fold/virulence"/>
</dbReference>
<sequence length="932" mass="95231">MSSAIFSFVDTAAVGNAGDIDINTASLSLAEGSEINSKIFGQGNAGNITINARESISLDGSGEVTLADGNKGIIFTRIINSVNPDAVGNAGNIQLTTRTLSVTNGAFISSDTLGKGNAGHITINASDTVSFDSSSSASSAVSSKEMSTGGDIRVKTGNLFLTNGSQLFTNVSSSGNAGNIFIEARDNITLDGINGNAISSIQSDLLTDAIGKGGDIQIVTEVIYVTSGALISADTGGQGDAGNITINARDKVTISGFDMNLGLPSTISTNGGSSSFGNSGDIRIETSELLLKDGGSILTNSLGQGNAGNIFLDVRDTINFDGKVVSDKFLFPSNATTSVKNGDAGDIQVNTGSLFLIDGGRMSAVGFPEENSNNIANAGNIIIEARNSIKLDGEDSSLSTSLLRGKGKGGDIQITTGLLSLTNNNGASLFTVTNGQGDAGNIDITANSLSVNNASLQTDTISQGDAGNIIINASESATFDNNSIASSIVSSKETIGDAGNIEITTGSLTLNNSSALLTSTNGQGNAGNIIINASDTVTFDQQSLALASVFKDGIGNGGDIEITASFLSLNNAYLGTLTQGKGDAGNVTINANTFSTTKDGQINTNTSTSGNAGNINLNIKDKITLSGTGKDFSGGLFAATSENSTGKGGSIFIDPRLVIIENGAAVSVNSLGTGDAGDISLQADNLRLNNGFIAAITNSTQGGNINLQLGELLLLRNNSQISTTAGFAQAGGNGGNIKINSPFIVAVPKENGDITANAFSGNGGNINITSQGIFGITPRSQVTPQSDITASSETGIQGTINITNPELDPNQGVIELPDGLVDKSKQIAQVCPQGINAAKRLSEFYITGRGSLPPSPFKPLTGYINRTSLATLDGETNQEEGKQIRNRKIDKESREIVEAQGFMKNADGEVYLVAQVPSIVPSSNAVTLACLF</sequence>